<keyword evidence="5" id="KW-1185">Reference proteome</keyword>
<dbReference type="InterPro" id="IPR000477">
    <property type="entry name" value="RT_dom"/>
</dbReference>
<evidence type="ECO:0000256" key="1">
    <source>
        <dbReference type="ARBA" id="ARBA00023172"/>
    </source>
</evidence>
<evidence type="ECO:0000259" key="3">
    <source>
        <dbReference type="Pfam" id="PF00078"/>
    </source>
</evidence>
<dbReference type="AlphaFoldDB" id="A0A8S3SKA5"/>
<evidence type="ECO:0000256" key="2">
    <source>
        <dbReference type="SAM" id="MobiDB-lite"/>
    </source>
</evidence>
<dbReference type="GO" id="GO:0015074">
    <property type="term" value="P:DNA integration"/>
    <property type="evidence" value="ECO:0007669"/>
    <property type="project" value="InterPro"/>
</dbReference>
<reference evidence="4" key="1">
    <citation type="submission" date="2021-03" db="EMBL/GenBank/DDBJ databases">
        <authorList>
            <person name="Bekaert M."/>
        </authorList>
    </citation>
    <scope>NUCLEOTIDE SEQUENCE</scope>
</reference>
<protein>
    <recommendedName>
        <fullName evidence="3">Reverse transcriptase domain-containing protein</fullName>
    </recommendedName>
</protein>
<dbReference type="PANTHER" id="PTHR34605:SF3">
    <property type="entry name" value="P CELL-TYPE AGGLUTINATION PROTEIN MAP4-LIKE-RELATED"/>
    <property type="match status" value="1"/>
</dbReference>
<dbReference type="SUPFAM" id="SSF56672">
    <property type="entry name" value="DNA/RNA polymerases"/>
    <property type="match status" value="1"/>
</dbReference>
<dbReference type="InterPro" id="IPR043502">
    <property type="entry name" value="DNA/RNA_pol_sf"/>
</dbReference>
<evidence type="ECO:0000313" key="5">
    <source>
        <dbReference type="Proteomes" id="UP000683360"/>
    </source>
</evidence>
<proteinExistence type="predicted"/>
<name>A0A8S3SKA5_MYTED</name>
<dbReference type="Gene3D" id="1.10.443.10">
    <property type="entry name" value="Intergrase catalytic core"/>
    <property type="match status" value="1"/>
</dbReference>
<sequence length="1060" mass="121461">MPPTKKRNPTKRKSRFQPYSTEINVTNTNSEKTKSEMVDELSKIGFKVPPNLTLNVVKSLYTENIVNKSDDRAVETIETSLSPTEGFSSVNPTASTETQNIEHNSATENVNTNILVTAFNTMSQCVNGLQKSVDTLMTEKLYDSKPYNLHQWYNSSNTTPPLQNTPDALHQGLYRTGVRSDDFPNVDIVSSGLQKQIIQGKDINLASLLIPSFESPQSHTILADGMEINVGNKPDPRLNRQLTIQEFIKAFGKFKRVMTSAFPGRRFELDAYEEDIIEISNFYGNKFYDYHKLFSAKASTLLQEKQIKVDWSKRDRDLMILIGAGVEINICKLCHMVDHDTKFCPLQLAEKSVSTPHLTKNSGNSDIRGRKRFYHNGKEICNNFNSLSGCNKDGRCLFLHMCSNCRNYDHSATTPINVEVLQNELRNHSDKSFVYYLCNGLKYGFDTKVSVTSLPTLECRNNLSARSQPNVVNELLRKECENGFMYGPFETLPFSSYRVSPLGVAEGKYSKKKRLILDLSAPHQSDIHFSINELIDKDTCSMSYVKIDNAIDIILKYGRHSWLCKYDISNAFKNCPILPSQWPLFCIKWEDKYYFYVRLTFGCRSSPIIFDTLSQAICYIATNNYKVNNILHLLDDFLTIDPPHAEGERSMALMMMIFKRLNVPIAMHKTVGPVTCLEYLGIILDSEKMEARLPQEKVDRIYTTFQNPGTRCRHFSGTVSQNLRCNMVLKQTVEQLWTTSISKRTKDAYDIGFMHFKRYLLLNNVTFTNNLAPVSEEILIYFVAHCQTVLKLHYSTIKLYLCGIRYNYLKENCSDPLELYNGKPLPRLTLILNSVKRSQNQNKRIRLPITFDILEQIIKSLRKGVFSKFIDLMIETASVISFFGFLRCGEITVIKSEHFEPAINLCISDISFTDNIANLHLKQSKTDPFRKGIDIQLHKINSHICPYRVLKRYLEIRKTFLSSYQNTDPLFVSIGNLAMERDFFITKIRYVLELCGYNPKNFSGHSFRIGAGTAAGQAKIEDHMIKTLGRWSSDCYVRYIRTQPISIKHAQQQLAESFNH</sequence>
<dbReference type="Pfam" id="PF00078">
    <property type="entry name" value="RVT_1"/>
    <property type="match status" value="1"/>
</dbReference>
<dbReference type="InterPro" id="IPR052925">
    <property type="entry name" value="Phage_Integrase-like_Recomb"/>
</dbReference>
<gene>
    <name evidence="4" type="ORF">MEDL_31043</name>
</gene>
<dbReference type="Gene3D" id="3.30.70.270">
    <property type="match status" value="1"/>
</dbReference>
<feature type="compositionally biased region" description="Polar residues" evidence="2">
    <location>
        <begin position="17"/>
        <end position="30"/>
    </location>
</feature>
<organism evidence="4 5">
    <name type="scientific">Mytilus edulis</name>
    <name type="common">Blue mussel</name>
    <dbReference type="NCBI Taxonomy" id="6550"/>
    <lineage>
        <taxon>Eukaryota</taxon>
        <taxon>Metazoa</taxon>
        <taxon>Spiralia</taxon>
        <taxon>Lophotrochozoa</taxon>
        <taxon>Mollusca</taxon>
        <taxon>Bivalvia</taxon>
        <taxon>Autobranchia</taxon>
        <taxon>Pteriomorphia</taxon>
        <taxon>Mytilida</taxon>
        <taxon>Mytiloidea</taxon>
        <taxon>Mytilidae</taxon>
        <taxon>Mytilinae</taxon>
        <taxon>Mytilus</taxon>
    </lineage>
</organism>
<dbReference type="InterPro" id="IPR013762">
    <property type="entry name" value="Integrase-like_cat_sf"/>
</dbReference>
<dbReference type="InterPro" id="IPR043128">
    <property type="entry name" value="Rev_trsase/Diguanyl_cyclase"/>
</dbReference>
<feature type="domain" description="Reverse transcriptase" evidence="3">
    <location>
        <begin position="508"/>
        <end position="684"/>
    </location>
</feature>
<feature type="region of interest" description="Disordered" evidence="2">
    <location>
        <begin position="1"/>
        <end position="31"/>
    </location>
</feature>
<comment type="caution">
    <text evidence="4">The sequence shown here is derived from an EMBL/GenBank/DDBJ whole genome shotgun (WGS) entry which is preliminary data.</text>
</comment>
<dbReference type="Proteomes" id="UP000683360">
    <property type="component" value="Unassembled WGS sequence"/>
</dbReference>
<accession>A0A8S3SKA5</accession>
<keyword evidence="1" id="KW-0233">DNA recombination</keyword>
<dbReference type="PANTHER" id="PTHR34605">
    <property type="entry name" value="PHAGE_INTEGRASE DOMAIN-CONTAINING PROTEIN"/>
    <property type="match status" value="1"/>
</dbReference>
<dbReference type="InterPro" id="IPR011010">
    <property type="entry name" value="DNA_brk_join_enz"/>
</dbReference>
<feature type="compositionally biased region" description="Basic residues" evidence="2">
    <location>
        <begin position="1"/>
        <end position="15"/>
    </location>
</feature>
<dbReference type="OrthoDB" id="8959254at2759"/>
<dbReference type="SUPFAM" id="SSF47823">
    <property type="entry name" value="lambda integrase-like, N-terminal domain"/>
    <property type="match status" value="1"/>
</dbReference>
<dbReference type="Gene3D" id="3.10.10.10">
    <property type="entry name" value="HIV Type 1 Reverse Transcriptase, subunit A, domain 1"/>
    <property type="match status" value="1"/>
</dbReference>
<dbReference type="EMBL" id="CAJPWZ010001531">
    <property type="protein sequence ID" value="CAG2217348.1"/>
    <property type="molecule type" value="Genomic_DNA"/>
</dbReference>
<dbReference type="GO" id="GO:0003677">
    <property type="term" value="F:DNA binding"/>
    <property type="evidence" value="ECO:0007669"/>
    <property type="project" value="InterPro"/>
</dbReference>
<dbReference type="GO" id="GO:0006310">
    <property type="term" value="P:DNA recombination"/>
    <property type="evidence" value="ECO:0007669"/>
    <property type="project" value="UniProtKB-KW"/>
</dbReference>
<evidence type="ECO:0000313" key="4">
    <source>
        <dbReference type="EMBL" id="CAG2217348.1"/>
    </source>
</evidence>
<dbReference type="SUPFAM" id="SSF56349">
    <property type="entry name" value="DNA breaking-rejoining enzymes"/>
    <property type="match status" value="1"/>
</dbReference>